<feature type="binding site" evidence="10">
    <location>
        <position position="155"/>
    </location>
    <ligand>
        <name>K(+)</name>
        <dbReference type="ChEBI" id="CHEBI:29103"/>
    </ligand>
</feature>
<accession>A0A0D3KEH7</accession>
<dbReference type="EnsemblProtists" id="EOD34162">
    <property type="protein sequence ID" value="EOD34162"/>
    <property type="gene ID" value="EMIHUDRAFT_45574"/>
</dbReference>
<dbReference type="OMA" id="GPETEHK"/>
<dbReference type="STRING" id="2903.R1DGM5"/>
<keyword evidence="5 10" id="KW-0547">Nucleotide-binding</keyword>
<dbReference type="AlphaFoldDB" id="A0A0D3KEH7"/>
<dbReference type="GO" id="GO:0046872">
    <property type="term" value="F:metal ion binding"/>
    <property type="evidence" value="ECO:0007669"/>
    <property type="project" value="UniProtKB-KW"/>
</dbReference>
<organism evidence="12 13">
    <name type="scientific">Emiliania huxleyi (strain CCMP1516)</name>
    <dbReference type="NCBI Taxonomy" id="280463"/>
    <lineage>
        <taxon>Eukaryota</taxon>
        <taxon>Haptista</taxon>
        <taxon>Haptophyta</taxon>
        <taxon>Prymnesiophyceae</taxon>
        <taxon>Isochrysidales</taxon>
        <taxon>Noelaerhabdaceae</taxon>
        <taxon>Emiliania</taxon>
    </lineage>
</organism>
<dbReference type="Proteomes" id="UP000013827">
    <property type="component" value="Unassembled WGS sequence"/>
</dbReference>
<dbReference type="GO" id="GO:0005739">
    <property type="term" value="C:mitochondrion"/>
    <property type="evidence" value="ECO:0007669"/>
    <property type="project" value="TreeGrafter"/>
</dbReference>
<dbReference type="SUPFAM" id="SSF64153">
    <property type="entry name" value="YjeF N-terminal domain-like"/>
    <property type="match status" value="1"/>
</dbReference>
<dbReference type="KEGG" id="ehx:EMIHUDRAFT_45574"/>
<comment type="catalytic activity">
    <reaction evidence="1 10">
        <text>(6R)-NADHX = (6S)-NADHX</text>
        <dbReference type="Rhea" id="RHEA:32215"/>
        <dbReference type="ChEBI" id="CHEBI:64074"/>
        <dbReference type="ChEBI" id="CHEBI:64075"/>
        <dbReference type="EC" id="5.1.99.6"/>
    </reaction>
</comment>
<dbReference type="EC" id="5.1.99.6" evidence="3 10"/>
<keyword evidence="13" id="KW-1185">Reference proteome</keyword>
<evidence type="ECO:0000256" key="3">
    <source>
        <dbReference type="ARBA" id="ARBA00012228"/>
    </source>
</evidence>
<evidence type="ECO:0000256" key="8">
    <source>
        <dbReference type="ARBA" id="ARBA00023027"/>
    </source>
</evidence>
<evidence type="ECO:0000256" key="10">
    <source>
        <dbReference type="HAMAP-Rule" id="MF_03159"/>
    </source>
</evidence>
<protein>
    <recommendedName>
        <fullName evidence="3 10">NAD(P)H-hydrate epimerase</fullName>
        <ecNumber evidence="3 10">5.1.99.6</ecNumber>
    </recommendedName>
    <alternativeName>
        <fullName evidence="10">NAD(P)HX epimerase</fullName>
    </alternativeName>
</protein>
<evidence type="ECO:0000256" key="1">
    <source>
        <dbReference type="ARBA" id="ARBA00000013"/>
    </source>
</evidence>
<dbReference type="PaxDb" id="2903-EOD34162"/>
<evidence type="ECO:0000256" key="4">
    <source>
        <dbReference type="ARBA" id="ARBA00022723"/>
    </source>
</evidence>
<keyword evidence="4 10" id="KW-0479">Metal-binding</keyword>
<evidence type="ECO:0000313" key="13">
    <source>
        <dbReference type="Proteomes" id="UP000013827"/>
    </source>
</evidence>
<dbReference type="GO" id="GO:0000166">
    <property type="term" value="F:nucleotide binding"/>
    <property type="evidence" value="ECO:0007669"/>
    <property type="project" value="UniProtKB-KW"/>
</dbReference>
<dbReference type="GO" id="GO:0052856">
    <property type="term" value="F:NAD(P)HX epimerase activity"/>
    <property type="evidence" value="ECO:0007669"/>
    <property type="project" value="UniProtKB-UniRule"/>
</dbReference>
<comment type="similarity">
    <text evidence="10">Belongs to the NnrE/AIBP family.</text>
</comment>
<evidence type="ECO:0000256" key="2">
    <source>
        <dbReference type="ARBA" id="ARBA00000909"/>
    </source>
</evidence>
<comment type="function">
    <text evidence="10">Catalyzes the epimerization of the S- and R-forms of NAD(P)HX, a damaged form of NAD(P)H that is a result of enzymatic or heat-dependent hydration. This is a prerequisite for the S-specific NAD(P)H-hydrate dehydratase to allow the repair of both epimers of NAD(P)HX.</text>
</comment>
<feature type="domain" description="YjeF N-terminal" evidence="11">
    <location>
        <begin position="9"/>
        <end position="205"/>
    </location>
</feature>
<sequence>MKHLSQQEAADVDAALMPTPGLSVESLMELSGLAVAHAVLAIYPPNAYPNVLAVLGPGGNGGDGMVTARHLASLGYSVSAYYPKRNGGALYVGLAASLEQMGVRFVDALPPPSRTTVVVDAVFGFSFRPPLRAPFGEVLSSMSAFPHIVAVDVPSGWDVDAGPPKTGGGAELRPSVLVSLTAPKRCASAFDGTAHFLGKVLMPPE</sequence>
<keyword evidence="8 10" id="KW-0520">NAD</keyword>
<feature type="binding site" evidence="10">
    <location>
        <position position="152"/>
    </location>
    <ligand>
        <name>(6S)-NADPHX</name>
        <dbReference type="ChEBI" id="CHEBI:64076"/>
    </ligand>
</feature>
<evidence type="ECO:0000256" key="6">
    <source>
        <dbReference type="ARBA" id="ARBA00022857"/>
    </source>
</evidence>
<dbReference type="Gene3D" id="3.40.50.10260">
    <property type="entry name" value="YjeF N-terminal domain"/>
    <property type="match status" value="1"/>
</dbReference>
<dbReference type="PANTHER" id="PTHR13232">
    <property type="entry name" value="NAD(P)H-HYDRATE EPIMERASE"/>
    <property type="match status" value="1"/>
</dbReference>
<feature type="binding site" evidence="10">
    <location>
        <begin position="124"/>
        <end position="130"/>
    </location>
    <ligand>
        <name>(6S)-NADPHX</name>
        <dbReference type="ChEBI" id="CHEBI:64076"/>
    </ligand>
</feature>
<keyword evidence="9 10" id="KW-0413">Isomerase</keyword>
<dbReference type="InterPro" id="IPR032976">
    <property type="entry name" value="YJEFN_prot_NAXE-like"/>
</dbReference>
<evidence type="ECO:0000259" key="11">
    <source>
        <dbReference type="PROSITE" id="PS51385"/>
    </source>
</evidence>
<dbReference type="HAMAP" id="MF_01966">
    <property type="entry name" value="NADHX_epimerase"/>
    <property type="match status" value="1"/>
</dbReference>
<dbReference type="PANTHER" id="PTHR13232:SF10">
    <property type="entry name" value="NAD(P)H-HYDRATE EPIMERASE"/>
    <property type="match status" value="1"/>
</dbReference>
<name>A0A0D3KEH7_EMIH1</name>
<dbReference type="Pfam" id="PF03853">
    <property type="entry name" value="YjeF_N"/>
    <property type="match status" value="1"/>
</dbReference>
<evidence type="ECO:0000256" key="9">
    <source>
        <dbReference type="ARBA" id="ARBA00023235"/>
    </source>
</evidence>
<evidence type="ECO:0000313" key="12">
    <source>
        <dbReference type="EnsemblProtists" id="EOD34162"/>
    </source>
</evidence>
<comment type="cofactor">
    <cofactor evidence="10">
        <name>K(+)</name>
        <dbReference type="ChEBI" id="CHEBI:29103"/>
    </cofactor>
    <text evidence="10">Binds 1 potassium ion per subunit.</text>
</comment>
<comment type="catalytic activity">
    <reaction evidence="2 10">
        <text>(6R)-NADPHX = (6S)-NADPHX</text>
        <dbReference type="Rhea" id="RHEA:32227"/>
        <dbReference type="ChEBI" id="CHEBI:64076"/>
        <dbReference type="ChEBI" id="CHEBI:64077"/>
        <dbReference type="EC" id="5.1.99.6"/>
    </reaction>
</comment>
<reference evidence="12" key="2">
    <citation type="submission" date="2024-10" db="UniProtKB">
        <authorList>
            <consortium name="EnsemblProtists"/>
        </authorList>
    </citation>
    <scope>IDENTIFICATION</scope>
</reference>
<keyword evidence="6" id="KW-0521">NADP</keyword>
<comment type="caution">
    <text evidence="10">Lacks conserved residue(s) required for the propagation of feature annotation.</text>
</comment>
<feature type="binding site" evidence="10">
    <location>
        <position position="120"/>
    </location>
    <ligand>
        <name>K(+)</name>
        <dbReference type="ChEBI" id="CHEBI:29103"/>
    </ligand>
</feature>
<proteinExistence type="inferred from homology"/>
<dbReference type="InterPro" id="IPR004443">
    <property type="entry name" value="YjeF_N_dom"/>
</dbReference>
<keyword evidence="7 10" id="KW-0630">Potassium</keyword>
<evidence type="ECO:0000256" key="7">
    <source>
        <dbReference type="ARBA" id="ARBA00022958"/>
    </source>
</evidence>
<feature type="binding site" evidence="10">
    <location>
        <position position="60"/>
    </location>
    <ligand>
        <name>K(+)</name>
        <dbReference type="ChEBI" id="CHEBI:29103"/>
    </ligand>
</feature>
<dbReference type="InterPro" id="IPR036652">
    <property type="entry name" value="YjeF_N_dom_sf"/>
</dbReference>
<dbReference type="eggNOG" id="KOG2585">
    <property type="taxonomic scope" value="Eukaryota"/>
</dbReference>
<feature type="binding site" evidence="10">
    <location>
        <begin position="59"/>
        <end position="63"/>
    </location>
    <ligand>
        <name>(6S)-NADPHX</name>
        <dbReference type="ChEBI" id="CHEBI:64076"/>
    </ligand>
</feature>
<dbReference type="PROSITE" id="PS51385">
    <property type="entry name" value="YJEF_N"/>
    <property type="match status" value="1"/>
</dbReference>
<dbReference type="HOGENOM" id="CLU_024853_3_0_1"/>
<evidence type="ECO:0000256" key="5">
    <source>
        <dbReference type="ARBA" id="ARBA00022741"/>
    </source>
</evidence>
<reference evidence="13" key="1">
    <citation type="journal article" date="2013" name="Nature">
        <title>Pan genome of the phytoplankton Emiliania underpins its global distribution.</title>
        <authorList>
            <person name="Read B.A."/>
            <person name="Kegel J."/>
            <person name="Klute M.J."/>
            <person name="Kuo A."/>
            <person name="Lefebvre S.C."/>
            <person name="Maumus F."/>
            <person name="Mayer C."/>
            <person name="Miller J."/>
            <person name="Monier A."/>
            <person name="Salamov A."/>
            <person name="Young J."/>
            <person name="Aguilar M."/>
            <person name="Claverie J.M."/>
            <person name="Frickenhaus S."/>
            <person name="Gonzalez K."/>
            <person name="Herman E.K."/>
            <person name="Lin Y.C."/>
            <person name="Napier J."/>
            <person name="Ogata H."/>
            <person name="Sarno A.F."/>
            <person name="Shmutz J."/>
            <person name="Schroeder D."/>
            <person name="de Vargas C."/>
            <person name="Verret F."/>
            <person name="von Dassow P."/>
            <person name="Valentin K."/>
            <person name="Van de Peer Y."/>
            <person name="Wheeler G."/>
            <person name="Dacks J.B."/>
            <person name="Delwiche C.F."/>
            <person name="Dyhrman S.T."/>
            <person name="Glockner G."/>
            <person name="John U."/>
            <person name="Richards T."/>
            <person name="Worden A.Z."/>
            <person name="Zhang X."/>
            <person name="Grigoriev I.V."/>
            <person name="Allen A.E."/>
            <person name="Bidle K."/>
            <person name="Borodovsky M."/>
            <person name="Bowler C."/>
            <person name="Brownlee C."/>
            <person name="Cock J.M."/>
            <person name="Elias M."/>
            <person name="Gladyshev V.N."/>
            <person name="Groth M."/>
            <person name="Guda C."/>
            <person name="Hadaegh A."/>
            <person name="Iglesias-Rodriguez M.D."/>
            <person name="Jenkins J."/>
            <person name="Jones B.M."/>
            <person name="Lawson T."/>
            <person name="Leese F."/>
            <person name="Lindquist E."/>
            <person name="Lobanov A."/>
            <person name="Lomsadze A."/>
            <person name="Malik S.B."/>
            <person name="Marsh M.E."/>
            <person name="Mackinder L."/>
            <person name="Mock T."/>
            <person name="Mueller-Roeber B."/>
            <person name="Pagarete A."/>
            <person name="Parker M."/>
            <person name="Probert I."/>
            <person name="Quesneville H."/>
            <person name="Raines C."/>
            <person name="Rensing S.A."/>
            <person name="Riano-Pachon D.M."/>
            <person name="Richier S."/>
            <person name="Rokitta S."/>
            <person name="Shiraiwa Y."/>
            <person name="Soanes D.M."/>
            <person name="van der Giezen M."/>
            <person name="Wahlund T.M."/>
            <person name="Williams B."/>
            <person name="Wilson W."/>
            <person name="Wolfe G."/>
            <person name="Wurch L.L."/>
        </authorList>
    </citation>
    <scope>NUCLEOTIDE SEQUENCE</scope>
</reference>
<dbReference type="NCBIfam" id="TIGR00197">
    <property type="entry name" value="yjeF_nterm"/>
    <property type="match status" value="1"/>
</dbReference>